<dbReference type="EMBL" id="MEYH01000097">
    <property type="protein sequence ID" value="OGD13924.1"/>
    <property type="molecule type" value="Genomic_DNA"/>
</dbReference>
<dbReference type="SUPFAM" id="SSF144052">
    <property type="entry name" value="Thermophilic metalloprotease-like"/>
    <property type="match status" value="1"/>
</dbReference>
<dbReference type="Pfam" id="PF26233">
    <property type="entry name" value="NicX"/>
    <property type="match status" value="1"/>
</dbReference>
<proteinExistence type="predicted"/>
<protein>
    <recommendedName>
        <fullName evidence="4">Leucyl aminopeptidase</fullName>
    </recommendedName>
</protein>
<dbReference type="STRING" id="1797291.A2V47_03775"/>
<dbReference type="InterPro" id="IPR052170">
    <property type="entry name" value="M29_Exopeptidase"/>
</dbReference>
<dbReference type="Proteomes" id="UP000177701">
    <property type="component" value="Unassembled WGS sequence"/>
</dbReference>
<dbReference type="PANTHER" id="PTHR34448">
    <property type="entry name" value="AMINOPEPTIDASE"/>
    <property type="match status" value="1"/>
</dbReference>
<dbReference type="GO" id="GO:0046872">
    <property type="term" value="F:metal ion binding"/>
    <property type="evidence" value="ECO:0007669"/>
    <property type="project" value="UniProtKB-KW"/>
</dbReference>
<dbReference type="AlphaFoldDB" id="A0A1F5A7Y8"/>
<reference evidence="2 3" key="1">
    <citation type="journal article" date="2016" name="Nat. Commun.">
        <title>Thousands of microbial genomes shed light on interconnected biogeochemical processes in an aquifer system.</title>
        <authorList>
            <person name="Anantharaman K."/>
            <person name="Brown C.T."/>
            <person name="Hug L.A."/>
            <person name="Sharon I."/>
            <person name="Castelle C.J."/>
            <person name="Probst A.J."/>
            <person name="Thomas B.C."/>
            <person name="Singh A."/>
            <person name="Wilkins M.J."/>
            <person name="Karaoz U."/>
            <person name="Brodie E.L."/>
            <person name="Williams K.H."/>
            <person name="Hubbard S.S."/>
            <person name="Banfield J.F."/>
        </authorList>
    </citation>
    <scope>NUCLEOTIDE SEQUENCE [LARGE SCALE GENOMIC DNA]</scope>
</reference>
<organism evidence="2 3">
    <name type="scientific">Candidatus Sediminicultor quintus</name>
    <dbReference type="NCBI Taxonomy" id="1797291"/>
    <lineage>
        <taxon>Bacteria</taxon>
        <taxon>Pseudomonadati</taxon>
        <taxon>Atribacterota</taxon>
        <taxon>Candidatus Phoenicimicrobiia</taxon>
        <taxon>Candidatus Pheonicimicrobiales</taxon>
        <taxon>Candidatus Phoenicimicrobiaceae</taxon>
        <taxon>Candidatus Sediminicultor</taxon>
    </lineage>
</organism>
<name>A0A1F5A7Y8_9BACT</name>
<keyword evidence="1" id="KW-0479">Metal-binding</keyword>
<evidence type="ECO:0008006" key="4">
    <source>
        <dbReference type="Google" id="ProtNLM"/>
    </source>
</evidence>
<dbReference type="PANTHER" id="PTHR34448:SF1">
    <property type="entry name" value="BLL6088 PROTEIN"/>
    <property type="match status" value="1"/>
</dbReference>
<comment type="caution">
    <text evidence="2">The sequence shown here is derived from an EMBL/GenBank/DDBJ whole genome shotgun (WGS) entry which is preliminary data.</text>
</comment>
<evidence type="ECO:0000313" key="2">
    <source>
        <dbReference type="EMBL" id="OGD13924.1"/>
    </source>
</evidence>
<evidence type="ECO:0000256" key="1">
    <source>
        <dbReference type="ARBA" id="ARBA00022723"/>
    </source>
</evidence>
<gene>
    <name evidence="2" type="ORF">A2V47_03775</name>
</gene>
<accession>A0A1F5A7Y8</accession>
<evidence type="ECO:0000313" key="3">
    <source>
        <dbReference type="Proteomes" id="UP000177701"/>
    </source>
</evidence>
<sequence length="345" mass="38454">MKRFPSSHLFSAELFPLFKKHFELCKVKKGEIVVIFKDAEFNEQYPAAALAAARELGAEVLVMTVPTDTTTQALNSNKAIVNCWKSADMVIGMTSKVHWLYSDVHNEANNAGARTLMLGAPVEELIRLFPTEEVKRRSLNGAKLLTKGKIIRITSDAGTDLTMSKEGRPGSDQYGYTDTPGRWDHWPGGLVACAPLEGSVEGTMVINTGDILLPLGRYVQSPIKLTIREGKIVKFEGGFDSNLLKDFFEAAKEKNAYQVSHIGWGTHHMARWDAMMLRFWEGGGAMDSECYLGNMQIAFGSNFMKLMKGKNVCKFHFDIPTRNHSFYLDNQLIVDKGVIVPPDLK</sequence>
<dbReference type="InterPro" id="IPR058739">
    <property type="entry name" value="NicX"/>
</dbReference>